<organism evidence="2 3">
    <name type="scientific">Theobroma cacao</name>
    <name type="common">Cacao</name>
    <name type="synonym">Cocoa</name>
    <dbReference type="NCBI Taxonomy" id="3641"/>
    <lineage>
        <taxon>Eukaryota</taxon>
        <taxon>Viridiplantae</taxon>
        <taxon>Streptophyta</taxon>
        <taxon>Embryophyta</taxon>
        <taxon>Tracheophyta</taxon>
        <taxon>Spermatophyta</taxon>
        <taxon>Magnoliopsida</taxon>
        <taxon>eudicotyledons</taxon>
        <taxon>Gunneridae</taxon>
        <taxon>Pentapetalae</taxon>
        <taxon>rosids</taxon>
        <taxon>malvids</taxon>
        <taxon>Malvales</taxon>
        <taxon>Malvaceae</taxon>
        <taxon>Byttnerioideae</taxon>
        <taxon>Theobroma</taxon>
    </lineage>
</organism>
<gene>
    <name evidence="2" type="ORF">TCM_012002</name>
</gene>
<protein>
    <submittedName>
        <fullName evidence="2">Uncharacterized protein</fullName>
    </submittedName>
</protein>
<evidence type="ECO:0000313" key="2">
    <source>
        <dbReference type="EMBL" id="EOY20633.1"/>
    </source>
</evidence>
<dbReference type="AlphaFoldDB" id="A0A061FU71"/>
<evidence type="ECO:0000256" key="1">
    <source>
        <dbReference type="SAM" id="Phobius"/>
    </source>
</evidence>
<sequence length="130" mass="14598">MKRGRPFYPFVWMIVTDNEVQAGFLFRQMAIHISQCRIDLSTAMIQTAHCAHLCFKHTQLQALSFSLPSQPLTFSLFVLFPIFLPCDFHCQRPTIKFATSNPYALLLLGLKAPLVATFSVGAGLHVLSNV</sequence>
<keyword evidence="3" id="KW-1185">Reference proteome</keyword>
<dbReference type="Proteomes" id="UP000026915">
    <property type="component" value="Chromosome 3"/>
</dbReference>
<feature type="transmembrane region" description="Helical" evidence="1">
    <location>
        <begin position="72"/>
        <end position="90"/>
    </location>
</feature>
<keyword evidence="1" id="KW-1133">Transmembrane helix</keyword>
<proteinExistence type="predicted"/>
<dbReference type="Gramene" id="EOY20633">
    <property type="protein sequence ID" value="EOY20633"/>
    <property type="gene ID" value="TCM_012002"/>
</dbReference>
<feature type="transmembrane region" description="Helical" evidence="1">
    <location>
        <begin position="102"/>
        <end position="127"/>
    </location>
</feature>
<name>A0A061FU71_THECC</name>
<evidence type="ECO:0000313" key="3">
    <source>
        <dbReference type="Proteomes" id="UP000026915"/>
    </source>
</evidence>
<keyword evidence="1" id="KW-0472">Membrane</keyword>
<dbReference type="HOGENOM" id="CLU_1941890_0_0_1"/>
<dbReference type="InParanoid" id="A0A061FU71"/>
<dbReference type="EMBL" id="CM001881">
    <property type="protein sequence ID" value="EOY20633.1"/>
    <property type="molecule type" value="Genomic_DNA"/>
</dbReference>
<accession>A0A061FU71</accession>
<keyword evidence="1" id="KW-0812">Transmembrane</keyword>
<reference evidence="2 3" key="1">
    <citation type="journal article" date="2013" name="Genome Biol.">
        <title>The genome sequence of the most widely cultivated cacao type and its use to identify candidate genes regulating pod color.</title>
        <authorList>
            <person name="Motamayor J.C."/>
            <person name="Mockaitis K."/>
            <person name="Schmutz J."/>
            <person name="Haiminen N."/>
            <person name="Iii D.L."/>
            <person name="Cornejo O."/>
            <person name="Findley S.D."/>
            <person name="Zheng P."/>
            <person name="Utro F."/>
            <person name="Royaert S."/>
            <person name="Saski C."/>
            <person name="Jenkins J."/>
            <person name="Podicheti R."/>
            <person name="Zhao M."/>
            <person name="Scheffler B.E."/>
            <person name="Stack J.C."/>
            <person name="Feltus F.A."/>
            <person name="Mustiga G.M."/>
            <person name="Amores F."/>
            <person name="Phillips W."/>
            <person name="Marelli J.P."/>
            <person name="May G.D."/>
            <person name="Shapiro H."/>
            <person name="Ma J."/>
            <person name="Bustamante C.D."/>
            <person name="Schnell R.J."/>
            <person name="Main D."/>
            <person name="Gilbert D."/>
            <person name="Parida L."/>
            <person name="Kuhn D.N."/>
        </authorList>
    </citation>
    <scope>NUCLEOTIDE SEQUENCE [LARGE SCALE GENOMIC DNA]</scope>
    <source>
        <strain evidence="3">cv. Matina 1-6</strain>
    </source>
</reference>